<proteinExistence type="predicted"/>
<evidence type="ECO:0000313" key="1">
    <source>
        <dbReference type="EMBL" id="GIY73429.1"/>
    </source>
</evidence>
<reference evidence="1 2" key="1">
    <citation type="submission" date="2021-06" db="EMBL/GenBank/DDBJ databases">
        <title>Caerostris darwini draft genome.</title>
        <authorList>
            <person name="Kono N."/>
            <person name="Arakawa K."/>
        </authorList>
    </citation>
    <scope>NUCLEOTIDE SEQUENCE [LARGE SCALE GENOMIC DNA]</scope>
</reference>
<name>A0AAV4VUZ9_9ARAC</name>
<dbReference type="AlphaFoldDB" id="A0AAV4VUZ9"/>
<accession>A0AAV4VUZ9</accession>
<gene>
    <name evidence="1" type="ORF">CDAR_493801</name>
</gene>
<evidence type="ECO:0000313" key="2">
    <source>
        <dbReference type="Proteomes" id="UP001054837"/>
    </source>
</evidence>
<sequence length="115" mass="13346">MLHTLSTSAEPIAHYKREIHLAKSKQQKQKHKLLTKLIIGIEHRKEEEKKKKKKTRTLRGWTCEDELRSKTPSPAKTCPQISLQIGVFRGIVFRVRTTLRHGMTLPQTIRPTLSL</sequence>
<dbReference type="EMBL" id="BPLQ01013610">
    <property type="protein sequence ID" value="GIY73429.1"/>
    <property type="molecule type" value="Genomic_DNA"/>
</dbReference>
<organism evidence="1 2">
    <name type="scientific">Caerostris darwini</name>
    <dbReference type="NCBI Taxonomy" id="1538125"/>
    <lineage>
        <taxon>Eukaryota</taxon>
        <taxon>Metazoa</taxon>
        <taxon>Ecdysozoa</taxon>
        <taxon>Arthropoda</taxon>
        <taxon>Chelicerata</taxon>
        <taxon>Arachnida</taxon>
        <taxon>Araneae</taxon>
        <taxon>Araneomorphae</taxon>
        <taxon>Entelegynae</taxon>
        <taxon>Araneoidea</taxon>
        <taxon>Araneidae</taxon>
        <taxon>Caerostris</taxon>
    </lineage>
</organism>
<keyword evidence="2" id="KW-1185">Reference proteome</keyword>
<protein>
    <recommendedName>
        <fullName evidence="3">Ribosomal protein S14</fullName>
    </recommendedName>
</protein>
<comment type="caution">
    <text evidence="1">The sequence shown here is derived from an EMBL/GenBank/DDBJ whole genome shotgun (WGS) entry which is preliminary data.</text>
</comment>
<evidence type="ECO:0008006" key="3">
    <source>
        <dbReference type="Google" id="ProtNLM"/>
    </source>
</evidence>
<dbReference type="Proteomes" id="UP001054837">
    <property type="component" value="Unassembled WGS sequence"/>
</dbReference>